<dbReference type="RefSeq" id="WP_231926064.1">
    <property type="nucleotide sequence ID" value="NZ_LT607733.1"/>
</dbReference>
<proteinExistence type="predicted"/>
<reference evidence="2 3" key="1">
    <citation type="submission" date="2016-06" db="EMBL/GenBank/DDBJ databases">
        <authorList>
            <person name="Kjaerup R.B."/>
            <person name="Dalgaard T.S."/>
            <person name="Juul-Madsen H.R."/>
        </authorList>
    </citation>
    <scope>NUCLEOTIDE SEQUENCE [LARGE SCALE GENOMIC DNA]</scope>
    <source>
        <strain evidence="2 3">DSM 43913</strain>
    </source>
</reference>
<protein>
    <submittedName>
        <fullName evidence="2">Phosphotransferase enzyme family protein</fullName>
    </submittedName>
</protein>
<dbReference type="GO" id="GO:0016740">
    <property type="term" value="F:transferase activity"/>
    <property type="evidence" value="ECO:0007669"/>
    <property type="project" value="UniProtKB-KW"/>
</dbReference>
<sequence length="325" mass="35720">MDGARAGLTVDELRPVAWAAFGRGRTLLSVERLTGGTKKGVYRLTLDDGSTGIAYVWHPTEDYWPAQAALEPDDPFGHATGEGLFEAAHREFTAAGVRMPRLLLTPTAGLLPGEVAVVQDVRGGTLQDLRRRDPRRAEVVLARLGDAVRSMHARRRDRYGRPGLDGPTPGRPVERIILDRALRDLTEAAARVERIAAVRDRLADALAERCAAVAPRSRYGLIHGELGPDHVLVDERDRPVLVDIEGAVFLDVEWEHAFLELRFGDAYPALAVDGLDGNRLRLYRLATYLSLVAGPLRLLDGDFPDRAGMLAIVEHNITRTLDQLA</sequence>
<dbReference type="GeneID" id="95802100"/>
<evidence type="ECO:0000313" key="2">
    <source>
        <dbReference type="EMBL" id="SCG16034.1"/>
    </source>
</evidence>
<dbReference type="Proteomes" id="UP000198251">
    <property type="component" value="Chromosome I"/>
</dbReference>
<name>A0A1C5G810_MICEH</name>
<dbReference type="InterPro" id="IPR011009">
    <property type="entry name" value="Kinase-like_dom_sf"/>
</dbReference>
<feature type="domain" description="Aminoglycoside phosphotransferase" evidence="1">
    <location>
        <begin position="87"/>
        <end position="260"/>
    </location>
</feature>
<dbReference type="Gene3D" id="3.90.1200.10">
    <property type="match status" value="1"/>
</dbReference>
<dbReference type="Pfam" id="PF01636">
    <property type="entry name" value="APH"/>
    <property type="match status" value="1"/>
</dbReference>
<dbReference type="AlphaFoldDB" id="A0A1C5G810"/>
<evidence type="ECO:0000313" key="3">
    <source>
        <dbReference type="Proteomes" id="UP000198251"/>
    </source>
</evidence>
<accession>A0A1C5G810</accession>
<dbReference type="SUPFAM" id="SSF56112">
    <property type="entry name" value="Protein kinase-like (PK-like)"/>
    <property type="match status" value="1"/>
</dbReference>
<dbReference type="InterPro" id="IPR002575">
    <property type="entry name" value="Aminoglycoside_PTrfase"/>
</dbReference>
<organism evidence="2 3">
    <name type="scientific">Micromonospora echinofusca</name>
    <dbReference type="NCBI Taxonomy" id="47858"/>
    <lineage>
        <taxon>Bacteria</taxon>
        <taxon>Bacillati</taxon>
        <taxon>Actinomycetota</taxon>
        <taxon>Actinomycetes</taxon>
        <taxon>Micromonosporales</taxon>
        <taxon>Micromonosporaceae</taxon>
        <taxon>Micromonospora</taxon>
    </lineage>
</organism>
<gene>
    <name evidence="2" type="ORF">GA0070610_2286</name>
</gene>
<keyword evidence="3" id="KW-1185">Reference proteome</keyword>
<evidence type="ECO:0000259" key="1">
    <source>
        <dbReference type="Pfam" id="PF01636"/>
    </source>
</evidence>
<dbReference type="EMBL" id="LT607733">
    <property type="protein sequence ID" value="SCG16034.1"/>
    <property type="molecule type" value="Genomic_DNA"/>
</dbReference>
<keyword evidence="2" id="KW-0808">Transferase</keyword>